<dbReference type="GO" id="GO:0016042">
    <property type="term" value="P:lipid catabolic process"/>
    <property type="evidence" value="ECO:0007669"/>
    <property type="project" value="InterPro"/>
</dbReference>
<dbReference type="Gene3D" id="3.40.50.1820">
    <property type="entry name" value="alpha/beta hydrolase"/>
    <property type="match status" value="1"/>
</dbReference>
<dbReference type="Proteomes" id="UP000053766">
    <property type="component" value="Unassembled WGS sequence"/>
</dbReference>
<proteinExistence type="predicted"/>
<accession>A0A0D8XXN7</accession>
<keyword evidence="2" id="KW-1185">Reference proteome</keyword>
<gene>
    <name evidence="1" type="ORF">DICVIV_06829</name>
</gene>
<sequence>FRKDLGKRGSFGGKESETDDIKHDPVIFVHGVSDIAGNKMKALAELYKESGYTEAELYSTTYASGSKKNPLQWTMYSMRCNYVKQIRALILAVRFYTRRNVDVVAFSLGVPIARKAILGAKNIVKKSTFNIKNLLGTCVETEENLGGSLSHYIDTFVGISGPNHGMVFKVAGLPLATCALGILPICDHVIGLYSGLCPLESEFLDDINRKYHYEGNRVYSIYSHADEKIGYKVCNKVRNNLQSNNCIFSLLLTKPSLVTSFIEGEDGHKSFRNLLHDDTLRTTHELQISMIQGRFESVNSDVIPKKHNIEALRYKQLNNITSSGTTTSTPVDPEKIQFTELSVSDKELSDAIIDKTSIVEPQEQNIHSIRRFFRERENEPRDQVLPISSNVPQHLTETSSFYQNTSEIHDTTDTNVAEEGGYHTRISFELQ</sequence>
<dbReference type="SUPFAM" id="SSF53474">
    <property type="entry name" value="alpha/beta-Hydrolases"/>
    <property type="match status" value="1"/>
</dbReference>
<organism evidence="1 2">
    <name type="scientific">Dictyocaulus viviparus</name>
    <name type="common">Bovine lungworm</name>
    <dbReference type="NCBI Taxonomy" id="29172"/>
    <lineage>
        <taxon>Eukaryota</taxon>
        <taxon>Metazoa</taxon>
        <taxon>Ecdysozoa</taxon>
        <taxon>Nematoda</taxon>
        <taxon>Chromadorea</taxon>
        <taxon>Rhabditida</taxon>
        <taxon>Rhabditina</taxon>
        <taxon>Rhabditomorpha</taxon>
        <taxon>Strongyloidea</taxon>
        <taxon>Metastrongylidae</taxon>
        <taxon>Dictyocaulus</taxon>
    </lineage>
</organism>
<dbReference type="Pfam" id="PF01674">
    <property type="entry name" value="Lipase_2"/>
    <property type="match status" value="1"/>
</dbReference>
<name>A0A0D8XXN7_DICVI</name>
<evidence type="ECO:0000313" key="2">
    <source>
        <dbReference type="Proteomes" id="UP000053766"/>
    </source>
</evidence>
<dbReference type="PANTHER" id="PTHR32015">
    <property type="entry name" value="FASTING INDUCED LIPASE"/>
    <property type="match status" value="1"/>
</dbReference>
<dbReference type="InterPro" id="IPR029058">
    <property type="entry name" value="AB_hydrolase_fold"/>
</dbReference>
<dbReference type="GO" id="GO:0016298">
    <property type="term" value="F:lipase activity"/>
    <property type="evidence" value="ECO:0007669"/>
    <property type="project" value="TreeGrafter"/>
</dbReference>
<dbReference type="OrthoDB" id="5838125at2759"/>
<feature type="non-terminal residue" evidence="1">
    <location>
        <position position="1"/>
    </location>
</feature>
<evidence type="ECO:0000313" key="1">
    <source>
        <dbReference type="EMBL" id="KJH47121.1"/>
    </source>
</evidence>
<reference evidence="1 2" key="1">
    <citation type="submission" date="2013-11" db="EMBL/GenBank/DDBJ databases">
        <title>Draft genome of the bovine lungworm Dictyocaulus viviparus.</title>
        <authorList>
            <person name="Mitreva M."/>
        </authorList>
    </citation>
    <scope>NUCLEOTIDE SEQUENCE [LARGE SCALE GENOMIC DNA]</scope>
    <source>
        <strain evidence="1 2">HannoverDv2000</strain>
    </source>
</reference>
<dbReference type="PANTHER" id="PTHR32015:SF8">
    <property type="entry name" value="LIPASE"/>
    <property type="match status" value="1"/>
</dbReference>
<dbReference type="InterPro" id="IPR002918">
    <property type="entry name" value="Lipase_EstA/Esterase_EstB"/>
</dbReference>
<dbReference type="AlphaFoldDB" id="A0A0D8XXN7"/>
<protein>
    <submittedName>
        <fullName evidence="1">Triacylglycerol lipase</fullName>
    </submittedName>
</protein>
<reference evidence="2" key="2">
    <citation type="journal article" date="2016" name="Sci. Rep.">
        <title>Dictyocaulus viviparus genome, variome and transcriptome elucidate lungworm biology and support future intervention.</title>
        <authorList>
            <person name="McNulty S.N."/>
            <person name="Strube C."/>
            <person name="Rosa B.A."/>
            <person name="Martin J.C."/>
            <person name="Tyagi R."/>
            <person name="Choi Y.J."/>
            <person name="Wang Q."/>
            <person name="Hallsworth Pepin K."/>
            <person name="Zhang X."/>
            <person name="Ozersky P."/>
            <person name="Wilson R.K."/>
            <person name="Sternberg P.W."/>
            <person name="Gasser R.B."/>
            <person name="Mitreva M."/>
        </authorList>
    </citation>
    <scope>NUCLEOTIDE SEQUENCE [LARGE SCALE GENOMIC DNA]</scope>
    <source>
        <strain evidence="2">HannoverDv2000</strain>
    </source>
</reference>
<dbReference type="EMBL" id="KN716320">
    <property type="protein sequence ID" value="KJH47121.1"/>
    <property type="molecule type" value="Genomic_DNA"/>
</dbReference>